<sequence length="198" mass="21889">MAAPASKTINNLSGKWVMNKELSDSPEPALALQGVGWMTRKAIGLATVTLHVVHTTGPPKPPNTSTDPVTLIDIEQTATAGLKGTAEHRCLDYEFREHSDWLFGHCRGQSAWRSPEEIDDAHLKKDWLEGPAEATGPDGKSHILSHVENLDSGWTATQIWGFQTVNGERRYVRNIVVAKDGERVEFKLIYDFIGEESS</sequence>
<keyword evidence="2" id="KW-1185">Reference proteome</keyword>
<dbReference type="PANTHER" id="PTHR38115:SF1">
    <property type="entry name" value="LIPOCALIN-LIKE DOMAIN-CONTAINING PROTEIN"/>
    <property type="match status" value="1"/>
</dbReference>
<evidence type="ECO:0000313" key="1">
    <source>
        <dbReference type="EMBL" id="KAH6690416.1"/>
    </source>
</evidence>
<name>A0A9P9AD20_9PEZI</name>
<comment type="caution">
    <text evidence="1">The sequence shown here is derived from an EMBL/GenBank/DDBJ whole genome shotgun (WGS) entry which is preliminary data.</text>
</comment>
<dbReference type="Proteomes" id="UP000770015">
    <property type="component" value="Unassembled WGS sequence"/>
</dbReference>
<evidence type="ECO:0000313" key="2">
    <source>
        <dbReference type="Proteomes" id="UP000770015"/>
    </source>
</evidence>
<reference evidence="1" key="1">
    <citation type="journal article" date="2021" name="Nat. Commun.">
        <title>Genetic determinants of endophytism in the Arabidopsis root mycobiome.</title>
        <authorList>
            <person name="Mesny F."/>
            <person name="Miyauchi S."/>
            <person name="Thiergart T."/>
            <person name="Pickel B."/>
            <person name="Atanasova L."/>
            <person name="Karlsson M."/>
            <person name="Huettel B."/>
            <person name="Barry K.W."/>
            <person name="Haridas S."/>
            <person name="Chen C."/>
            <person name="Bauer D."/>
            <person name="Andreopoulos W."/>
            <person name="Pangilinan J."/>
            <person name="LaButti K."/>
            <person name="Riley R."/>
            <person name="Lipzen A."/>
            <person name="Clum A."/>
            <person name="Drula E."/>
            <person name="Henrissat B."/>
            <person name="Kohler A."/>
            <person name="Grigoriev I.V."/>
            <person name="Martin F.M."/>
            <person name="Hacquard S."/>
        </authorList>
    </citation>
    <scope>NUCLEOTIDE SEQUENCE</scope>
    <source>
        <strain evidence="1">MPI-SDFR-AT-0117</strain>
    </source>
</reference>
<protein>
    <recommendedName>
        <fullName evidence="3">LCCL domain-containing protein</fullName>
    </recommendedName>
</protein>
<proteinExistence type="predicted"/>
<dbReference type="OrthoDB" id="425354at2759"/>
<evidence type="ECO:0008006" key="3">
    <source>
        <dbReference type="Google" id="ProtNLM"/>
    </source>
</evidence>
<dbReference type="EMBL" id="JAGSXJ010000006">
    <property type="protein sequence ID" value="KAH6690416.1"/>
    <property type="molecule type" value="Genomic_DNA"/>
</dbReference>
<dbReference type="PANTHER" id="PTHR38115">
    <property type="entry name" value="LIPOCALIN-LIKE DOMAIN-CONTAINING PROTEIN"/>
    <property type="match status" value="1"/>
</dbReference>
<dbReference type="InterPro" id="IPR053037">
    <property type="entry name" value="Pericyclase_pydY-like"/>
</dbReference>
<gene>
    <name evidence="1" type="ORF">F5X68DRAFT_188926</name>
</gene>
<dbReference type="AlphaFoldDB" id="A0A9P9AD20"/>
<accession>A0A9P9AD20</accession>
<organism evidence="1 2">
    <name type="scientific">Plectosphaerella plurivora</name>
    <dbReference type="NCBI Taxonomy" id="936078"/>
    <lineage>
        <taxon>Eukaryota</taxon>
        <taxon>Fungi</taxon>
        <taxon>Dikarya</taxon>
        <taxon>Ascomycota</taxon>
        <taxon>Pezizomycotina</taxon>
        <taxon>Sordariomycetes</taxon>
        <taxon>Hypocreomycetidae</taxon>
        <taxon>Glomerellales</taxon>
        <taxon>Plectosphaerellaceae</taxon>
        <taxon>Plectosphaerella</taxon>
    </lineage>
</organism>